<keyword evidence="2" id="KW-1185">Reference proteome</keyword>
<reference evidence="1 2" key="1">
    <citation type="submission" date="2015-02" db="EMBL/GenBank/DDBJ databases">
        <title>Single-cell genomics of uncultivated deep-branching MTB reveals a conserved set of magnetosome genes.</title>
        <authorList>
            <person name="Kolinko S."/>
            <person name="Richter M."/>
            <person name="Glockner F.O."/>
            <person name="Brachmann A."/>
            <person name="Schuler D."/>
        </authorList>
    </citation>
    <scope>NUCLEOTIDE SEQUENCE [LARGE SCALE GENOMIC DNA]</scope>
    <source>
        <strain evidence="1">TM-1</strain>
    </source>
</reference>
<protein>
    <recommendedName>
        <fullName evidence="3">DUF3842 family protein</fullName>
    </recommendedName>
</protein>
<dbReference type="Proteomes" id="UP000033423">
    <property type="component" value="Unassembled WGS sequence"/>
</dbReference>
<dbReference type="InterPro" id="IPR024208">
    <property type="entry name" value="DUF3842"/>
</dbReference>
<dbReference type="PATRIC" id="fig|29290.4.peg.7995"/>
<evidence type="ECO:0000313" key="2">
    <source>
        <dbReference type="Proteomes" id="UP000033423"/>
    </source>
</evidence>
<dbReference type="EMBL" id="LACI01002563">
    <property type="protein sequence ID" value="KJU81772.1"/>
    <property type="molecule type" value="Genomic_DNA"/>
</dbReference>
<sequence length="139" mass="14549">MFKIAVIDAQGGGIGTLVVKRLRQEFGDGIEVIALGTNAAATTAMLKSRADKGATGTNAIAFNADRVDVIVGPLGIVLANSMMGELTPAMAEAISTSKAKKLLLPLNQEGVEIIGVQPTPLPHLVEALIERIKEIKEAY</sequence>
<dbReference type="AlphaFoldDB" id="A0A0F3GIX8"/>
<evidence type="ECO:0000313" key="1">
    <source>
        <dbReference type="EMBL" id="KJU81772.1"/>
    </source>
</evidence>
<name>A0A0F3GIX8_9BACT</name>
<organism evidence="1 2">
    <name type="scientific">Candidatus Magnetobacterium bavaricum</name>
    <dbReference type="NCBI Taxonomy" id="29290"/>
    <lineage>
        <taxon>Bacteria</taxon>
        <taxon>Pseudomonadati</taxon>
        <taxon>Nitrospirota</taxon>
        <taxon>Thermodesulfovibrionia</taxon>
        <taxon>Thermodesulfovibrionales</taxon>
        <taxon>Candidatus Magnetobacteriaceae</taxon>
        <taxon>Candidatus Magnetobacterium</taxon>
    </lineage>
</organism>
<comment type="caution">
    <text evidence="1">The sequence shown here is derived from an EMBL/GenBank/DDBJ whole genome shotgun (WGS) entry which is preliminary data.</text>
</comment>
<evidence type="ECO:0008006" key="3">
    <source>
        <dbReference type="Google" id="ProtNLM"/>
    </source>
</evidence>
<proteinExistence type="predicted"/>
<accession>A0A0F3GIX8</accession>
<dbReference type="Pfam" id="PF12953">
    <property type="entry name" value="DUF3842"/>
    <property type="match status" value="1"/>
</dbReference>
<gene>
    <name evidence="1" type="ORF">MBAV_006042</name>
</gene>